<dbReference type="Proteomes" id="UP001152300">
    <property type="component" value="Unassembled WGS sequence"/>
</dbReference>
<organism evidence="1 2">
    <name type="scientific">Sclerotinia nivalis</name>
    <dbReference type="NCBI Taxonomy" id="352851"/>
    <lineage>
        <taxon>Eukaryota</taxon>
        <taxon>Fungi</taxon>
        <taxon>Dikarya</taxon>
        <taxon>Ascomycota</taxon>
        <taxon>Pezizomycotina</taxon>
        <taxon>Leotiomycetes</taxon>
        <taxon>Helotiales</taxon>
        <taxon>Sclerotiniaceae</taxon>
        <taxon>Sclerotinia</taxon>
    </lineage>
</organism>
<comment type="caution">
    <text evidence="1">The sequence shown here is derived from an EMBL/GenBank/DDBJ whole genome shotgun (WGS) entry which is preliminary data.</text>
</comment>
<gene>
    <name evidence="1" type="ORF">OCU04_003041</name>
</gene>
<keyword evidence="2" id="KW-1185">Reference proteome</keyword>
<evidence type="ECO:0000313" key="1">
    <source>
        <dbReference type="EMBL" id="KAJ8069387.1"/>
    </source>
</evidence>
<reference evidence="1" key="1">
    <citation type="submission" date="2022-11" db="EMBL/GenBank/DDBJ databases">
        <title>Genome Resource of Sclerotinia nivalis Strain SnTB1, a Plant Pathogen Isolated from American Ginseng.</title>
        <authorList>
            <person name="Fan S."/>
        </authorList>
    </citation>
    <scope>NUCLEOTIDE SEQUENCE</scope>
    <source>
        <strain evidence="1">SnTB1</strain>
    </source>
</reference>
<sequence length="102" mass="10962">MAIEEEIPKNTNPRECPTFSAPGFVVTLVAVGVDDSARAIAISRSVVVMLVQREVIEDVEVVNLVAVVALEVVLSIASPHRCNLFHPSANSISHQCPIQTSQ</sequence>
<dbReference type="AlphaFoldDB" id="A0A9X0AUV6"/>
<dbReference type="EMBL" id="JAPEIS010000002">
    <property type="protein sequence ID" value="KAJ8069387.1"/>
    <property type="molecule type" value="Genomic_DNA"/>
</dbReference>
<proteinExistence type="predicted"/>
<accession>A0A9X0AUV6</accession>
<protein>
    <submittedName>
        <fullName evidence="1">Uncharacterized protein</fullName>
    </submittedName>
</protein>
<evidence type="ECO:0000313" key="2">
    <source>
        <dbReference type="Proteomes" id="UP001152300"/>
    </source>
</evidence>
<name>A0A9X0AUV6_9HELO</name>